<protein>
    <recommendedName>
        <fullName evidence="4">Abhydrolase domain containing 1</fullName>
    </recommendedName>
</protein>
<evidence type="ECO:0000313" key="3">
    <source>
        <dbReference type="Proteomes" id="UP000824782"/>
    </source>
</evidence>
<dbReference type="PROSITE" id="PS01133">
    <property type="entry name" value="UPF0017"/>
    <property type="match status" value="1"/>
</dbReference>
<dbReference type="Proteomes" id="UP000824782">
    <property type="component" value="Unassembled WGS sequence"/>
</dbReference>
<dbReference type="GO" id="GO:0051792">
    <property type="term" value="P:medium-chain fatty acid biosynthetic process"/>
    <property type="evidence" value="ECO:0007669"/>
    <property type="project" value="TreeGrafter"/>
</dbReference>
<dbReference type="InterPro" id="IPR000952">
    <property type="entry name" value="AB_hydrolase_4_CS"/>
</dbReference>
<dbReference type="EMBL" id="WNYA01050550">
    <property type="protein sequence ID" value="KAG8536093.1"/>
    <property type="molecule type" value="Genomic_DNA"/>
</dbReference>
<dbReference type="InterPro" id="IPR029058">
    <property type="entry name" value="AB_hydrolase_fold"/>
</dbReference>
<evidence type="ECO:0000256" key="1">
    <source>
        <dbReference type="ARBA" id="ARBA00010884"/>
    </source>
</evidence>
<dbReference type="Gene3D" id="3.40.50.1820">
    <property type="entry name" value="alpha/beta hydrolase"/>
    <property type="match status" value="1"/>
</dbReference>
<name>A0AAV6YPY9_ENGPU</name>
<dbReference type="PANTHER" id="PTHR10794:SF60">
    <property type="entry name" value="PROTEIN ABHD1"/>
    <property type="match status" value="1"/>
</dbReference>
<evidence type="ECO:0008006" key="4">
    <source>
        <dbReference type="Google" id="ProtNLM"/>
    </source>
</evidence>
<dbReference type="EMBL" id="WNYA01050550">
    <property type="protein sequence ID" value="KAG8536094.1"/>
    <property type="molecule type" value="Genomic_DNA"/>
</dbReference>
<reference evidence="2" key="1">
    <citation type="thesis" date="2020" institute="ProQuest LLC" country="789 East Eisenhower Parkway, Ann Arbor, MI, USA">
        <title>Comparative Genomics and Chromosome Evolution.</title>
        <authorList>
            <person name="Mudd A.B."/>
        </authorList>
    </citation>
    <scope>NUCLEOTIDE SEQUENCE</scope>
    <source>
        <strain evidence="2">237g6f4</strain>
        <tissue evidence="2">Blood</tissue>
    </source>
</reference>
<keyword evidence="3" id="KW-1185">Reference proteome</keyword>
<dbReference type="InterPro" id="IPR050960">
    <property type="entry name" value="AB_hydrolase_4_sf"/>
</dbReference>
<dbReference type="GO" id="GO:0008126">
    <property type="term" value="F:acetylesterase activity"/>
    <property type="evidence" value="ECO:0007669"/>
    <property type="project" value="TreeGrafter"/>
</dbReference>
<evidence type="ECO:0000313" key="2">
    <source>
        <dbReference type="EMBL" id="KAG8536093.1"/>
    </source>
</evidence>
<gene>
    <name evidence="2" type="ORF">GDO81_027128</name>
</gene>
<sequence length="195" mass="22248">MMLLNYLASSGPRSQLCAALVYSTPWDVFVSTASLEQPLNYRLFNRALVTTLRNTVHKFREVIGKVFDVEHILESRSIREFDERYTSIVFGYDSCDDYYRDASPHHKLHKIKTPVLCLNAADDPFSPSEALPLDEASCHPYVALLVPAHGGHIGFLDGLYPVHQQYMNRVFSQFVDAALQQRDELWNITKNGLKN</sequence>
<comment type="similarity">
    <text evidence="1">Belongs to the AB hydrolase superfamily. AB hydrolase 4 family.</text>
</comment>
<dbReference type="GO" id="GO:0047372">
    <property type="term" value="F:monoacylglycerol lipase activity"/>
    <property type="evidence" value="ECO:0007669"/>
    <property type="project" value="TreeGrafter"/>
</dbReference>
<accession>A0AAV6YPY9</accession>
<dbReference type="PANTHER" id="PTHR10794">
    <property type="entry name" value="ABHYDROLASE DOMAIN-CONTAINING PROTEIN"/>
    <property type="match status" value="1"/>
</dbReference>
<dbReference type="GO" id="GO:0051793">
    <property type="term" value="P:medium-chain fatty acid catabolic process"/>
    <property type="evidence" value="ECO:0007669"/>
    <property type="project" value="TreeGrafter"/>
</dbReference>
<comment type="caution">
    <text evidence="2">The sequence shown here is derived from an EMBL/GenBank/DDBJ whole genome shotgun (WGS) entry which is preliminary data.</text>
</comment>
<organism evidence="2 3">
    <name type="scientific">Engystomops pustulosus</name>
    <name type="common">Tungara frog</name>
    <name type="synonym">Physalaemus pustulosus</name>
    <dbReference type="NCBI Taxonomy" id="76066"/>
    <lineage>
        <taxon>Eukaryota</taxon>
        <taxon>Metazoa</taxon>
        <taxon>Chordata</taxon>
        <taxon>Craniata</taxon>
        <taxon>Vertebrata</taxon>
        <taxon>Euteleostomi</taxon>
        <taxon>Amphibia</taxon>
        <taxon>Batrachia</taxon>
        <taxon>Anura</taxon>
        <taxon>Neobatrachia</taxon>
        <taxon>Hyloidea</taxon>
        <taxon>Leptodactylidae</taxon>
        <taxon>Leiuperinae</taxon>
        <taxon>Engystomops</taxon>
    </lineage>
</organism>
<proteinExistence type="inferred from homology"/>
<dbReference type="AlphaFoldDB" id="A0AAV6YPY9"/>
<dbReference type="SUPFAM" id="SSF53474">
    <property type="entry name" value="alpha/beta-Hydrolases"/>
    <property type="match status" value="1"/>
</dbReference>